<name>A0A7D9CWI8_DEKBR</name>
<evidence type="ECO:0000256" key="5">
    <source>
        <dbReference type="ARBA" id="ARBA00022801"/>
    </source>
</evidence>
<sequence>MGAILASLVYVLAATLGYVAVLHLFHPPEGNRDDHIVVRSRIHRALISTLANVILAAFIMTYAIGSSESIGQAFNYFGLGINWLTTVDVARTIILFAGLFIGPIMKKIVEDYQEMNRLKELHRYSRDETREIRNLNHLNDDTSGKTNVNTVQGKATETELQMRDYLVAPGTEEITYTGIAAGIFQPFFENHSGMKENVIIWTPFLFGTAHLHHAFELCKEGYPKSAIIFTVTFQLLYTTLFGVLTNLVFFNSESIWCCIAAHSFCNFMGVPSLNPRTENMAYKFMYWLLLAFGVWFFRTRFNSLTMPISSQ</sequence>
<keyword evidence="6" id="KW-0256">Endoplasmic reticulum</keyword>
<evidence type="ECO:0000259" key="12">
    <source>
        <dbReference type="Pfam" id="PF02517"/>
    </source>
</evidence>
<dbReference type="Proteomes" id="UP000568158">
    <property type="component" value="Unassembled WGS sequence"/>
</dbReference>
<evidence type="ECO:0000256" key="9">
    <source>
        <dbReference type="ARBA" id="ARBA00047280"/>
    </source>
</evidence>
<dbReference type="GO" id="GO:0071586">
    <property type="term" value="P:CAAX-box protein processing"/>
    <property type="evidence" value="ECO:0007669"/>
    <property type="project" value="InterPro"/>
</dbReference>
<dbReference type="Proteomes" id="UP000478008">
    <property type="component" value="Unassembled WGS sequence"/>
</dbReference>
<evidence type="ECO:0000313" key="16">
    <source>
        <dbReference type="Proteomes" id="UP000568158"/>
    </source>
</evidence>
<feature type="domain" description="CAAX prenyl protease 2/Lysostaphin resistance protein A-like" evidence="12">
    <location>
        <begin position="165"/>
        <end position="268"/>
    </location>
</feature>
<dbReference type="EMBL" id="CABFWN010000002">
    <property type="protein sequence ID" value="VUG17498.1"/>
    <property type="molecule type" value="Genomic_DNA"/>
</dbReference>
<evidence type="ECO:0000256" key="10">
    <source>
        <dbReference type="ARBA" id="ARBA00049729"/>
    </source>
</evidence>
<protein>
    <recommendedName>
        <fullName evidence="10">intramembrane prenyl-peptidase Rce1</fullName>
        <ecNumber evidence="10">3.4.26.1</ecNumber>
    </recommendedName>
</protein>
<dbReference type="InterPro" id="IPR003675">
    <property type="entry name" value="Rce1/LyrA-like_dom"/>
</dbReference>
<evidence type="ECO:0000256" key="6">
    <source>
        <dbReference type="ARBA" id="ARBA00022824"/>
    </source>
</evidence>
<dbReference type="AlphaFoldDB" id="A0A7D9CWI8"/>
<dbReference type="InterPro" id="IPR039731">
    <property type="entry name" value="Rce1"/>
</dbReference>
<gene>
    <name evidence="14" type="ORF">DEBR0S2_08878G</name>
    <name evidence="13" type="ORF">HII12_003612</name>
</gene>
<dbReference type="OMA" id="AHITHAY"/>
<keyword evidence="8 11" id="KW-0472">Membrane</keyword>
<evidence type="ECO:0000256" key="3">
    <source>
        <dbReference type="ARBA" id="ARBA00022670"/>
    </source>
</evidence>
<keyword evidence="15" id="KW-1185">Reference proteome</keyword>
<evidence type="ECO:0000313" key="14">
    <source>
        <dbReference type="EMBL" id="VUG17498.1"/>
    </source>
</evidence>
<evidence type="ECO:0000256" key="2">
    <source>
        <dbReference type="ARBA" id="ARBA00006897"/>
    </source>
</evidence>
<keyword evidence="4 11" id="KW-0812">Transmembrane</keyword>
<evidence type="ECO:0000256" key="8">
    <source>
        <dbReference type="ARBA" id="ARBA00023136"/>
    </source>
</evidence>
<comment type="catalytic activity">
    <reaction evidence="9">
        <text>Hydrolyzes the peptide bond -P2-(S-farnesyl or geranylgeranyl)C-P1'-P2'-P3'-COOH where P1' and P2' are amino acids with aliphatic sidechains and P3' is any C-terminal residue.</text>
        <dbReference type="EC" id="3.4.26.1"/>
    </reaction>
</comment>
<dbReference type="EC" id="3.4.26.1" evidence="10"/>
<keyword evidence="5" id="KW-0378">Hydrolase</keyword>
<dbReference type="GO" id="GO:0004222">
    <property type="term" value="F:metalloendopeptidase activity"/>
    <property type="evidence" value="ECO:0007669"/>
    <property type="project" value="InterPro"/>
</dbReference>
<accession>A0A7D9CWI8</accession>
<dbReference type="EMBL" id="JABCYN010000030">
    <property type="protein sequence ID" value="KAF6010066.1"/>
    <property type="molecule type" value="Genomic_DNA"/>
</dbReference>
<reference evidence="13 16" key="2">
    <citation type="journal article" date="2020" name="Appl. Microbiol. Biotechnol.">
        <title>Targeted gene deletion in Brettanomyces bruxellensis with an expression-free CRISPR-Cas9 system.</title>
        <authorList>
            <person name="Varela C."/>
            <person name="Bartel C."/>
            <person name="Onetto C."/>
            <person name="Borneman A."/>
        </authorList>
    </citation>
    <scope>NUCLEOTIDE SEQUENCE [LARGE SCALE GENOMIC DNA]</scope>
    <source>
        <strain evidence="13 16">AWRI1613</strain>
    </source>
</reference>
<keyword evidence="7 11" id="KW-1133">Transmembrane helix</keyword>
<evidence type="ECO:0000256" key="4">
    <source>
        <dbReference type="ARBA" id="ARBA00022692"/>
    </source>
</evidence>
<reference evidence="14 15" key="1">
    <citation type="submission" date="2019-07" db="EMBL/GenBank/DDBJ databases">
        <authorList>
            <person name="Friedrich A."/>
            <person name="Schacherer J."/>
        </authorList>
    </citation>
    <scope>NUCLEOTIDE SEQUENCE [LARGE SCALE GENOMIC DNA]</scope>
</reference>
<evidence type="ECO:0000256" key="11">
    <source>
        <dbReference type="SAM" id="Phobius"/>
    </source>
</evidence>
<feature type="transmembrane region" description="Helical" evidence="11">
    <location>
        <begin position="76"/>
        <end position="101"/>
    </location>
</feature>
<dbReference type="Pfam" id="PF02517">
    <property type="entry name" value="Rce1-like"/>
    <property type="match status" value="1"/>
</dbReference>
<feature type="transmembrane region" description="Helical" evidence="11">
    <location>
        <begin position="45"/>
        <end position="64"/>
    </location>
</feature>
<dbReference type="PANTHER" id="PTHR13046:SF0">
    <property type="entry name" value="CAAX PRENYL PROTEASE 2"/>
    <property type="match status" value="1"/>
</dbReference>
<dbReference type="PANTHER" id="PTHR13046">
    <property type="entry name" value="PROTEASE U48 CAAX PRENYL PROTEASE RCE1"/>
    <property type="match status" value="1"/>
</dbReference>
<feature type="transmembrane region" description="Helical" evidence="11">
    <location>
        <begin position="280"/>
        <end position="297"/>
    </location>
</feature>
<feature type="transmembrane region" description="Helical" evidence="11">
    <location>
        <begin position="6"/>
        <end position="25"/>
    </location>
</feature>
<dbReference type="GO" id="GO:0005789">
    <property type="term" value="C:endoplasmic reticulum membrane"/>
    <property type="evidence" value="ECO:0007669"/>
    <property type="project" value="UniProtKB-SubCell"/>
</dbReference>
<comment type="similarity">
    <text evidence="2">Belongs to the peptidase U48 family.</text>
</comment>
<feature type="transmembrane region" description="Helical" evidence="11">
    <location>
        <begin position="227"/>
        <end position="248"/>
    </location>
</feature>
<evidence type="ECO:0000256" key="7">
    <source>
        <dbReference type="ARBA" id="ARBA00022989"/>
    </source>
</evidence>
<proteinExistence type="inferred from homology"/>
<evidence type="ECO:0000313" key="15">
    <source>
        <dbReference type="Proteomes" id="UP000478008"/>
    </source>
</evidence>
<keyword evidence="3" id="KW-0645">Protease</keyword>
<evidence type="ECO:0000313" key="13">
    <source>
        <dbReference type="EMBL" id="KAF6010066.1"/>
    </source>
</evidence>
<comment type="subcellular location">
    <subcellularLocation>
        <location evidence="1">Endoplasmic reticulum membrane</location>
        <topology evidence="1">Multi-pass membrane protein</topology>
    </subcellularLocation>
</comment>
<evidence type="ECO:0000256" key="1">
    <source>
        <dbReference type="ARBA" id="ARBA00004477"/>
    </source>
</evidence>
<organism evidence="14 15">
    <name type="scientific">Dekkera bruxellensis</name>
    <name type="common">Brettanomyces custersii</name>
    <dbReference type="NCBI Taxonomy" id="5007"/>
    <lineage>
        <taxon>Eukaryota</taxon>
        <taxon>Fungi</taxon>
        <taxon>Dikarya</taxon>
        <taxon>Ascomycota</taxon>
        <taxon>Saccharomycotina</taxon>
        <taxon>Pichiomycetes</taxon>
        <taxon>Pichiales</taxon>
        <taxon>Pichiaceae</taxon>
        <taxon>Brettanomyces</taxon>
    </lineage>
</organism>